<keyword evidence="1" id="KW-0812">Transmembrane</keyword>
<dbReference type="AlphaFoldDB" id="A0A814YN77"/>
<evidence type="ECO:0000313" key="4">
    <source>
        <dbReference type="Proteomes" id="UP000663829"/>
    </source>
</evidence>
<name>A0A814YN77_9BILA</name>
<keyword evidence="1" id="KW-1133">Transmembrane helix</keyword>
<keyword evidence="1" id="KW-0472">Membrane</keyword>
<dbReference type="Proteomes" id="UP000663829">
    <property type="component" value="Unassembled WGS sequence"/>
</dbReference>
<dbReference type="PANTHER" id="PTHR21301:SF10">
    <property type="entry name" value="REVERSE TRANSCRIPTASE DOMAIN-CONTAINING PROTEIN"/>
    <property type="match status" value="1"/>
</dbReference>
<dbReference type="OrthoDB" id="10039462at2759"/>
<organism evidence="2 4">
    <name type="scientific">Didymodactylos carnosus</name>
    <dbReference type="NCBI Taxonomy" id="1234261"/>
    <lineage>
        <taxon>Eukaryota</taxon>
        <taxon>Metazoa</taxon>
        <taxon>Spiralia</taxon>
        <taxon>Gnathifera</taxon>
        <taxon>Rotifera</taxon>
        <taxon>Eurotatoria</taxon>
        <taxon>Bdelloidea</taxon>
        <taxon>Philodinida</taxon>
        <taxon>Philodinidae</taxon>
        <taxon>Didymodactylos</taxon>
    </lineage>
</organism>
<dbReference type="EMBL" id="CAJNOQ010009736">
    <property type="protein sequence ID" value="CAF1232648.1"/>
    <property type="molecule type" value="Genomic_DNA"/>
</dbReference>
<feature type="transmembrane region" description="Helical" evidence="1">
    <location>
        <begin position="210"/>
        <end position="229"/>
    </location>
</feature>
<evidence type="ECO:0000313" key="2">
    <source>
        <dbReference type="EMBL" id="CAF1232648.1"/>
    </source>
</evidence>
<protein>
    <submittedName>
        <fullName evidence="2">Uncharacterized protein</fullName>
    </submittedName>
</protein>
<sequence length="248" mass="28566">MIRLHTRVRPVGNSSNGGIIVHRRDRELLIIIFAEVVVYILTMLPYPIIVSEAAMTDFIGFIQKDILAAQSLPDIKVKYNDIALRKSETNPGIYFVQGGIRTNENKSIQPLFDNYAKNTTIIDDVDLLGKLQKYITKGYFKSSTLFITFDITDLYTMLPQQESLAILVEFLHEHRCEQVNGIFIDTILELARIVLEQNAFIYGNKYYRQIIGEAMGFAFTLTLANIFMWKWKKQAILSKLPSRELYGW</sequence>
<dbReference type="Proteomes" id="UP000681722">
    <property type="component" value="Unassembled WGS sequence"/>
</dbReference>
<reference evidence="2" key="1">
    <citation type="submission" date="2021-02" db="EMBL/GenBank/DDBJ databases">
        <authorList>
            <person name="Nowell W R."/>
        </authorList>
    </citation>
    <scope>NUCLEOTIDE SEQUENCE</scope>
</reference>
<accession>A0A814YN77</accession>
<evidence type="ECO:0000256" key="1">
    <source>
        <dbReference type="SAM" id="Phobius"/>
    </source>
</evidence>
<dbReference type="PANTHER" id="PTHR21301">
    <property type="entry name" value="REVERSE TRANSCRIPTASE"/>
    <property type="match status" value="1"/>
</dbReference>
<feature type="transmembrane region" description="Helical" evidence="1">
    <location>
        <begin position="28"/>
        <end position="49"/>
    </location>
</feature>
<dbReference type="EMBL" id="CAJOBC010009741">
    <property type="protein sequence ID" value="CAF3995280.1"/>
    <property type="molecule type" value="Genomic_DNA"/>
</dbReference>
<gene>
    <name evidence="2" type="ORF">GPM918_LOCUS25252</name>
    <name evidence="3" type="ORF">SRO942_LOCUS25258</name>
</gene>
<keyword evidence="4" id="KW-1185">Reference proteome</keyword>
<proteinExistence type="predicted"/>
<evidence type="ECO:0000313" key="3">
    <source>
        <dbReference type="EMBL" id="CAF3995280.1"/>
    </source>
</evidence>
<comment type="caution">
    <text evidence="2">The sequence shown here is derived from an EMBL/GenBank/DDBJ whole genome shotgun (WGS) entry which is preliminary data.</text>
</comment>